<evidence type="ECO:0000313" key="1">
    <source>
        <dbReference type="EMBL" id="ATL65211.1"/>
    </source>
</evidence>
<reference evidence="1 2" key="1">
    <citation type="submission" date="2017-10" db="EMBL/GenBank/DDBJ databases">
        <title>Comparative genomics between pathogenic Norcardia.</title>
        <authorList>
            <person name="Zeng L."/>
        </authorList>
    </citation>
    <scope>NUCLEOTIDE SEQUENCE [LARGE SCALE GENOMIC DNA]</scope>
    <source>
        <strain evidence="1 2">NC_YFY_NT001</strain>
    </source>
</reference>
<organism evidence="1 2">
    <name type="scientific">Nocardia terpenica</name>
    <dbReference type="NCBI Taxonomy" id="455432"/>
    <lineage>
        <taxon>Bacteria</taxon>
        <taxon>Bacillati</taxon>
        <taxon>Actinomycetota</taxon>
        <taxon>Actinomycetes</taxon>
        <taxon>Mycobacteriales</taxon>
        <taxon>Nocardiaceae</taxon>
        <taxon>Nocardia</taxon>
    </lineage>
</organism>
<name>A0A291RCB9_9NOCA</name>
<dbReference type="AlphaFoldDB" id="A0A291RCB9"/>
<gene>
    <name evidence="1" type="ORF">CRH09_02155</name>
</gene>
<dbReference type="GeneID" id="88356234"/>
<dbReference type="RefSeq" id="WP_098692523.1">
    <property type="nucleotide sequence ID" value="NZ_CP023778.1"/>
</dbReference>
<dbReference type="Proteomes" id="UP000221961">
    <property type="component" value="Chromosome"/>
</dbReference>
<dbReference type="KEGG" id="ntp:CRH09_02155"/>
<sequence length="62" mass="6841">MSAPSPDQVTEVLTDNYHRGAAPGDMRDHGTTTNSGALYEYRVRNNRVQKCDTWNSPADSVS</sequence>
<proteinExistence type="predicted"/>
<protein>
    <submittedName>
        <fullName evidence="1">Uncharacterized protein</fullName>
    </submittedName>
</protein>
<dbReference type="EMBL" id="CP023778">
    <property type="protein sequence ID" value="ATL65211.1"/>
    <property type="molecule type" value="Genomic_DNA"/>
</dbReference>
<evidence type="ECO:0000313" key="2">
    <source>
        <dbReference type="Proteomes" id="UP000221961"/>
    </source>
</evidence>
<accession>A0A291RCB9</accession>